<protein>
    <submittedName>
        <fullName evidence="2">Type II toxin-antitoxin system VapC family toxin</fullName>
    </submittedName>
</protein>
<dbReference type="Pfam" id="PF01850">
    <property type="entry name" value="PIN"/>
    <property type="match status" value="1"/>
</dbReference>
<evidence type="ECO:0000259" key="1">
    <source>
        <dbReference type="Pfam" id="PF01850"/>
    </source>
</evidence>
<dbReference type="InterPro" id="IPR029060">
    <property type="entry name" value="PIN-like_dom_sf"/>
</dbReference>
<gene>
    <name evidence="2" type="ORF">ENQ87_00210</name>
</gene>
<evidence type="ECO:0000313" key="2">
    <source>
        <dbReference type="EMBL" id="HEN40791.1"/>
    </source>
</evidence>
<dbReference type="AlphaFoldDB" id="A0A831U9S1"/>
<comment type="caution">
    <text evidence="2">The sequence shown here is derived from an EMBL/GenBank/DDBJ whole genome shotgun (WGS) entry which is preliminary data.</text>
</comment>
<organism evidence="2">
    <name type="scientific">Geobacter metallireducens</name>
    <dbReference type="NCBI Taxonomy" id="28232"/>
    <lineage>
        <taxon>Bacteria</taxon>
        <taxon>Pseudomonadati</taxon>
        <taxon>Thermodesulfobacteriota</taxon>
        <taxon>Desulfuromonadia</taxon>
        <taxon>Geobacterales</taxon>
        <taxon>Geobacteraceae</taxon>
        <taxon>Geobacter</taxon>
    </lineage>
</organism>
<proteinExistence type="predicted"/>
<dbReference type="Gene3D" id="3.40.50.1010">
    <property type="entry name" value="5'-nuclease"/>
    <property type="match status" value="1"/>
</dbReference>
<dbReference type="InterPro" id="IPR002716">
    <property type="entry name" value="PIN_dom"/>
</dbReference>
<feature type="domain" description="PIN" evidence="1">
    <location>
        <begin position="4"/>
        <end position="124"/>
    </location>
</feature>
<accession>A0A831U9S1</accession>
<reference evidence="2" key="1">
    <citation type="journal article" date="2020" name="mSystems">
        <title>Genome- and Community-Level Interaction Insights into Carbon Utilization and Element Cycling Functions of Hydrothermarchaeota in Hydrothermal Sediment.</title>
        <authorList>
            <person name="Zhou Z."/>
            <person name="Liu Y."/>
            <person name="Xu W."/>
            <person name="Pan J."/>
            <person name="Luo Z.H."/>
            <person name="Li M."/>
        </authorList>
    </citation>
    <scope>NUCLEOTIDE SEQUENCE [LARGE SCALE GENOMIC DNA]</scope>
    <source>
        <strain evidence="2">SpSt-349</strain>
    </source>
</reference>
<dbReference type="EMBL" id="DSOV01000001">
    <property type="protein sequence ID" value="HEN40791.1"/>
    <property type="molecule type" value="Genomic_DNA"/>
</dbReference>
<sequence length="138" mass="14871">MKKYIIDTNALISFVTDRNLAQQERIAGVLEEAARLRCTIICPQHVLTEFVFVMDRVYGVAKAEIGAMVGDFIAMPGIEVRHEVDFAGLLALWPASIPDFGDAIVAAVCKSTKGAAVITFDARFMGALKKAGIAVQGI</sequence>
<dbReference type="SUPFAM" id="SSF88723">
    <property type="entry name" value="PIN domain-like"/>
    <property type="match status" value="1"/>
</dbReference>
<name>A0A831U9S1_GEOME</name>